<dbReference type="Proteomes" id="UP000651452">
    <property type="component" value="Unassembled WGS sequence"/>
</dbReference>
<comment type="similarity">
    <text evidence="1">Belongs to the GMC oxidoreductase family.</text>
</comment>
<dbReference type="EMBL" id="RZGK01000015">
    <property type="protein sequence ID" value="KAF9693745.1"/>
    <property type="molecule type" value="Genomic_DNA"/>
</dbReference>
<dbReference type="Pfam" id="PF00732">
    <property type="entry name" value="GMC_oxred_N"/>
    <property type="match status" value="1"/>
</dbReference>
<evidence type="ECO:0000313" key="5">
    <source>
        <dbReference type="Proteomes" id="UP000651452"/>
    </source>
</evidence>
<evidence type="ECO:0000259" key="3">
    <source>
        <dbReference type="PROSITE" id="PS00624"/>
    </source>
</evidence>
<dbReference type="Gene3D" id="3.30.560.10">
    <property type="entry name" value="Glucose Oxidase, domain 3"/>
    <property type="match status" value="1"/>
</dbReference>
<dbReference type="OrthoDB" id="269227at2759"/>
<dbReference type="SUPFAM" id="SSF54373">
    <property type="entry name" value="FAD-linked reductases, C-terminal domain"/>
    <property type="match status" value="1"/>
</dbReference>
<dbReference type="Pfam" id="PF05199">
    <property type="entry name" value="GMC_oxred_C"/>
    <property type="match status" value="1"/>
</dbReference>
<feature type="domain" description="Glucose-methanol-choline oxidoreductase N-terminal" evidence="3">
    <location>
        <begin position="355"/>
        <end position="369"/>
    </location>
</feature>
<dbReference type="InterPro" id="IPR036188">
    <property type="entry name" value="FAD/NAD-bd_sf"/>
</dbReference>
<proteinExistence type="inferred from homology"/>
<evidence type="ECO:0000256" key="2">
    <source>
        <dbReference type="SAM" id="SignalP"/>
    </source>
</evidence>
<comment type="caution">
    <text evidence="4">The sequence shown here is derived from an EMBL/GenBank/DDBJ whole genome shotgun (WGS) entry which is preliminary data.</text>
</comment>
<feature type="chain" id="PRO_5033986847" description="Glucose-methanol-choline oxidoreductase N-terminal domain-containing protein" evidence="2">
    <location>
        <begin position="23"/>
        <end position="648"/>
    </location>
</feature>
<dbReference type="InterPro" id="IPR012132">
    <property type="entry name" value="GMC_OxRdtase"/>
</dbReference>
<gene>
    <name evidence="4" type="ORF">EKO04_008264</name>
</gene>
<dbReference type="GO" id="GO:0016614">
    <property type="term" value="F:oxidoreductase activity, acting on CH-OH group of donors"/>
    <property type="evidence" value="ECO:0007669"/>
    <property type="project" value="InterPro"/>
</dbReference>
<feature type="signal peptide" evidence="2">
    <location>
        <begin position="1"/>
        <end position="22"/>
    </location>
</feature>
<evidence type="ECO:0000256" key="1">
    <source>
        <dbReference type="ARBA" id="ARBA00010790"/>
    </source>
</evidence>
<dbReference type="InterPro" id="IPR007867">
    <property type="entry name" value="GMC_OxRtase_C"/>
</dbReference>
<dbReference type="SUPFAM" id="SSF51905">
    <property type="entry name" value="FAD/NAD(P)-binding domain"/>
    <property type="match status" value="1"/>
</dbReference>
<dbReference type="GO" id="GO:0050660">
    <property type="term" value="F:flavin adenine dinucleotide binding"/>
    <property type="evidence" value="ECO:0007669"/>
    <property type="project" value="InterPro"/>
</dbReference>
<reference evidence="4" key="1">
    <citation type="submission" date="2018-12" db="EMBL/GenBank/DDBJ databases">
        <authorList>
            <person name="Syme R.A."/>
            <person name="Farfan-Caceres L."/>
            <person name="Lichtenzveig J."/>
        </authorList>
    </citation>
    <scope>NUCLEOTIDE SEQUENCE</scope>
    <source>
        <strain evidence="4">Al4</strain>
    </source>
</reference>
<protein>
    <recommendedName>
        <fullName evidence="3">Glucose-methanol-choline oxidoreductase N-terminal domain-containing protein</fullName>
    </recommendedName>
</protein>
<name>A0A8H7MGB0_9PLEO</name>
<accession>A0A8H7MGB0</accession>
<dbReference type="InterPro" id="IPR000172">
    <property type="entry name" value="GMC_OxRdtase_N"/>
</dbReference>
<dbReference type="Gene3D" id="3.50.50.60">
    <property type="entry name" value="FAD/NAD(P)-binding domain"/>
    <property type="match status" value="1"/>
</dbReference>
<dbReference type="PIRSF" id="PIRSF000137">
    <property type="entry name" value="Alcohol_oxidase"/>
    <property type="match status" value="1"/>
</dbReference>
<sequence>MASVKSVLLGYALFASFQASNSHPNDRPVIIRDYDYVVVGSGPGAAPLAARLGLAGHRVLVIEAGIDIAATDYNATVPLLNGKASEDPKMAWDFFVSHYDTEEQNARDAKYYTTGPNGTLQLGVSPGSIPQGFLYPRTAAVGGCVNHNALIMMYPVDEDWWQIANSTNDPSWAPQRMREHWHKMENCQYLSKGSPYHGFDGWMSINRAEEQIFFRDDQCYDMVKAAAELGGQSIISKQDLVNKLQGDMNAPSPANLGGLYNTPLNMDQYKRSSPRDFLVDTAQMLAKKGDGKGKIDIRINCLATKIIFQKGTTRAIGVEFLDGQSLYRADPRSQGSGSGSKGIAYIKKEVIVAGGTFNTPQLLKLSGIGPAEELRSLGIPVVVDLPGVGENLQDRYENSVVVNLNKPFTVWQNCTFGSDANDPCLQEWKMLQSNASRYSTNGRPVSIPRRSKAALGSENDLIISGRPGYFAGYFHGYSTIGARFPNSWTWPVLKARTQNRGGVVKLRTVDPRDVPEINFRYFDAGSGNWQYDLAAVVEGLQYARSIIKRYAENTGTTVTELVPGPDYQTAEQLAKWARDSSWGHHACCTAKIGSKDDPMAVLDSKFKVRGTRGLRVVDASVFPKIPGYYVQLPVMMVSEKAASDILNN</sequence>
<dbReference type="PANTHER" id="PTHR11552">
    <property type="entry name" value="GLUCOSE-METHANOL-CHOLINE GMC OXIDOREDUCTASE"/>
    <property type="match status" value="1"/>
</dbReference>
<dbReference type="PROSITE" id="PS00624">
    <property type="entry name" value="GMC_OXRED_2"/>
    <property type="match status" value="1"/>
</dbReference>
<dbReference type="PANTHER" id="PTHR11552:SF213">
    <property type="entry name" value="DEHYDROGENASE, PUTATIVE-RELATED"/>
    <property type="match status" value="1"/>
</dbReference>
<evidence type="ECO:0000313" key="4">
    <source>
        <dbReference type="EMBL" id="KAF9693745.1"/>
    </source>
</evidence>
<dbReference type="AlphaFoldDB" id="A0A8H7MGB0"/>
<organism evidence="4 5">
    <name type="scientific">Ascochyta lentis</name>
    <dbReference type="NCBI Taxonomy" id="205686"/>
    <lineage>
        <taxon>Eukaryota</taxon>
        <taxon>Fungi</taxon>
        <taxon>Dikarya</taxon>
        <taxon>Ascomycota</taxon>
        <taxon>Pezizomycotina</taxon>
        <taxon>Dothideomycetes</taxon>
        <taxon>Pleosporomycetidae</taxon>
        <taxon>Pleosporales</taxon>
        <taxon>Pleosporineae</taxon>
        <taxon>Didymellaceae</taxon>
        <taxon>Ascochyta</taxon>
    </lineage>
</organism>
<reference evidence="4" key="2">
    <citation type="submission" date="2020-09" db="EMBL/GenBank/DDBJ databases">
        <title>Reference genome assembly for Australian Ascochyta lentis isolate Al4.</title>
        <authorList>
            <person name="Lee R.C."/>
            <person name="Farfan-Caceres L.M."/>
            <person name="Debler J.W."/>
            <person name="Williams A.H."/>
            <person name="Henares B.M."/>
        </authorList>
    </citation>
    <scope>NUCLEOTIDE SEQUENCE</scope>
    <source>
        <strain evidence="4">Al4</strain>
    </source>
</reference>
<keyword evidence="5" id="KW-1185">Reference proteome</keyword>
<keyword evidence="2" id="KW-0732">Signal</keyword>